<feature type="domain" description="MRH" evidence="11">
    <location>
        <begin position="111"/>
        <end position="261"/>
    </location>
</feature>
<keyword evidence="5 8" id="KW-1133">Transmembrane helix</keyword>
<dbReference type="GO" id="GO:0030968">
    <property type="term" value="P:endoplasmic reticulum unfolded protein response"/>
    <property type="evidence" value="ECO:0007669"/>
    <property type="project" value="InterPro"/>
</dbReference>
<evidence type="ECO:0000313" key="12">
    <source>
        <dbReference type="EMBL" id="KAA0146208.1"/>
    </source>
</evidence>
<keyword evidence="8" id="KW-0813">Transport</keyword>
<dbReference type="InterPro" id="IPR012913">
    <property type="entry name" value="OS9-like_dom"/>
</dbReference>
<dbReference type="InterPro" id="IPR009011">
    <property type="entry name" value="Man6P_isomerase_rcpt-bd_dom_sf"/>
</dbReference>
<evidence type="ECO:0000313" key="16">
    <source>
        <dbReference type="Proteomes" id="UP000325113"/>
    </source>
</evidence>
<proteinExistence type="inferred from homology"/>
<comment type="subcellular location">
    <subcellularLocation>
        <location evidence="1">Endoplasmic reticulum</location>
    </subcellularLocation>
    <subcellularLocation>
        <location evidence="8">Membrane</location>
        <topology evidence="8">Multi-pass membrane protein</topology>
    </subcellularLocation>
</comment>
<accession>A0A5A8BZW6</accession>
<dbReference type="EMBL" id="VLTN01000096">
    <property type="protein sequence ID" value="KAA0146208.1"/>
    <property type="molecule type" value="Genomic_DNA"/>
</dbReference>
<feature type="transmembrane region" description="Helical" evidence="8">
    <location>
        <begin position="390"/>
        <end position="411"/>
    </location>
</feature>
<dbReference type="InterPro" id="IPR044865">
    <property type="entry name" value="MRH_dom"/>
</dbReference>
<evidence type="ECO:0000256" key="8">
    <source>
        <dbReference type="RuleBase" id="RU367022"/>
    </source>
</evidence>
<evidence type="ECO:0000313" key="13">
    <source>
        <dbReference type="EMBL" id="KAA0146539.1"/>
    </source>
</evidence>
<dbReference type="Proteomes" id="UP000323011">
    <property type="component" value="Unassembled WGS sequence"/>
</dbReference>
<evidence type="ECO:0000256" key="2">
    <source>
        <dbReference type="ARBA" id="ARBA00022692"/>
    </source>
</evidence>
<dbReference type="GO" id="GO:0005375">
    <property type="term" value="F:copper ion transmembrane transporter activity"/>
    <property type="evidence" value="ECO:0007669"/>
    <property type="project" value="UniProtKB-UniRule"/>
</dbReference>
<organism evidence="12 15">
    <name type="scientific">Cafeteria roenbergensis</name>
    <name type="common">Marine flagellate</name>
    <dbReference type="NCBI Taxonomy" id="33653"/>
    <lineage>
        <taxon>Eukaryota</taxon>
        <taxon>Sar</taxon>
        <taxon>Stramenopiles</taxon>
        <taxon>Bigyra</taxon>
        <taxon>Opalozoa</taxon>
        <taxon>Bicosoecida</taxon>
        <taxon>Cafeteriaceae</taxon>
        <taxon>Cafeteria</taxon>
    </lineage>
</organism>
<dbReference type="Proteomes" id="UP000325113">
    <property type="component" value="Unassembled WGS sequence"/>
</dbReference>
<evidence type="ECO:0000313" key="15">
    <source>
        <dbReference type="Proteomes" id="UP000323011"/>
    </source>
</evidence>
<dbReference type="AlphaFoldDB" id="A0A5A8BZW6"/>
<dbReference type="EMBL" id="VLTM01000040">
    <property type="protein sequence ID" value="KAA0160851.1"/>
    <property type="molecule type" value="Genomic_DNA"/>
</dbReference>
<keyword evidence="6 8" id="KW-0472">Membrane</keyword>
<dbReference type="Pfam" id="PF07915">
    <property type="entry name" value="PRKCSH"/>
    <property type="match status" value="1"/>
</dbReference>
<evidence type="ECO:0000256" key="6">
    <source>
        <dbReference type="ARBA" id="ARBA00023136"/>
    </source>
</evidence>
<feature type="region of interest" description="Disordered" evidence="9">
    <location>
        <begin position="160"/>
        <end position="198"/>
    </location>
</feature>
<keyword evidence="4" id="KW-0256">Endoplasmic reticulum</keyword>
<sequence>MRVAPLLSVVSALLALRAGSGDPVAGATEAVAQAQGPVSQELSALPRSEVFLCPKCGAVVARGVHYMGGTPEARFLKAAMAEPSLGAAGTVLRFSNPMTNDEHDVVRFTEAEGAVTDGDSHTAVSYFPGYSWSQGFWTYEVCHEREVNQFHVKPEVGVQVRQSSSANGDGGGSTPQAVRDPSWSLGTRSSKARRHRESTNPKYFTSHFFDGGQHCDETGKGRQTEVQYLCCNGVHNAIIAVDEPDVCSYKVQSCEASILFDGWETTSCGSYVGAVIAVVLVAVLRQALAALRRGLRSRAKASRVTLRDEDGAESLVPMSPGAKGAIQLASTHGVPRDEDALLSRRKPGLIADYRSHPAVARIAVAVDAVLALAVEIIGAFNMLILMTMNWGLFLGVCVGEVVGMVIFDPAVPMSDWQARLAGGTGDVDTCH</sequence>
<evidence type="ECO:0000256" key="3">
    <source>
        <dbReference type="ARBA" id="ARBA00022729"/>
    </source>
</evidence>
<evidence type="ECO:0000259" key="11">
    <source>
        <dbReference type="PROSITE" id="PS51914"/>
    </source>
</evidence>
<comment type="similarity">
    <text evidence="8">Belongs to the copper transporter (Ctr) (TC 1.A.56) family. SLC31A subfamily.</text>
</comment>
<dbReference type="PANTHER" id="PTHR15414:SF0">
    <property type="entry name" value="ENDOPLASMIC RETICULUM LECTIN 1"/>
    <property type="match status" value="1"/>
</dbReference>
<feature type="transmembrane region" description="Helical" evidence="8">
    <location>
        <begin position="362"/>
        <end position="384"/>
    </location>
</feature>
<dbReference type="GO" id="GO:0005788">
    <property type="term" value="C:endoplasmic reticulum lumen"/>
    <property type="evidence" value="ECO:0007669"/>
    <property type="project" value="TreeGrafter"/>
</dbReference>
<gene>
    <name evidence="13" type="ORF">FNF29_08011</name>
    <name evidence="12" type="ORF">FNF29_08189</name>
    <name evidence="14" type="ORF">FNF31_04109</name>
</gene>
<keyword evidence="8" id="KW-0186">Copper</keyword>
<feature type="chain" id="PRO_5033844749" description="Copper transport protein" evidence="10">
    <location>
        <begin position="22"/>
        <end position="431"/>
    </location>
</feature>
<keyword evidence="8" id="KW-0406">Ion transport</keyword>
<evidence type="ECO:0000256" key="7">
    <source>
        <dbReference type="ARBA" id="ARBA00023157"/>
    </source>
</evidence>
<keyword evidence="8" id="KW-0187">Copper transport</keyword>
<dbReference type="PROSITE" id="PS51914">
    <property type="entry name" value="MRH"/>
    <property type="match status" value="1"/>
</dbReference>
<keyword evidence="7" id="KW-1015">Disulfide bond</keyword>
<dbReference type="GO" id="GO:0030970">
    <property type="term" value="P:retrograde protein transport, ER to cytosol"/>
    <property type="evidence" value="ECO:0007669"/>
    <property type="project" value="TreeGrafter"/>
</dbReference>
<keyword evidence="15" id="KW-1185">Reference proteome</keyword>
<feature type="signal peptide" evidence="10">
    <location>
        <begin position="1"/>
        <end position="21"/>
    </location>
</feature>
<reference evidence="15 16" key="1">
    <citation type="submission" date="2019-07" db="EMBL/GenBank/DDBJ databases">
        <title>Genomes of Cafeteria roenbergensis.</title>
        <authorList>
            <person name="Fischer M.G."/>
            <person name="Hackl T."/>
            <person name="Roman M."/>
        </authorList>
    </citation>
    <scope>NUCLEOTIDE SEQUENCE [LARGE SCALE GENOMIC DNA]</scope>
    <source>
        <strain evidence="12 15">BVI</strain>
        <strain evidence="14 16">Cflag</strain>
    </source>
</reference>
<dbReference type="GO" id="GO:0016020">
    <property type="term" value="C:membrane"/>
    <property type="evidence" value="ECO:0007669"/>
    <property type="project" value="UniProtKB-SubCell"/>
</dbReference>
<dbReference type="InterPro" id="IPR007274">
    <property type="entry name" value="Cop_transporter"/>
</dbReference>
<keyword evidence="3 10" id="KW-0732">Signal</keyword>
<dbReference type="Gene3D" id="2.70.130.10">
    <property type="entry name" value="Mannose-6-phosphate receptor binding domain"/>
    <property type="match status" value="1"/>
</dbReference>
<evidence type="ECO:0000256" key="10">
    <source>
        <dbReference type="SAM" id="SignalP"/>
    </source>
</evidence>
<name>A0A5A8BZW6_CAFRO</name>
<keyword evidence="2 8" id="KW-0812">Transmembrane</keyword>
<evidence type="ECO:0000256" key="4">
    <source>
        <dbReference type="ARBA" id="ARBA00022824"/>
    </source>
</evidence>
<dbReference type="InterPro" id="IPR045149">
    <property type="entry name" value="OS-9-like"/>
</dbReference>
<evidence type="ECO:0000256" key="1">
    <source>
        <dbReference type="ARBA" id="ARBA00004240"/>
    </source>
</evidence>
<evidence type="ECO:0000256" key="9">
    <source>
        <dbReference type="SAM" id="MobiDB-lite"/>
    </source>
</evidence>
<protein>
    <recommendedName>
        <fullName evidence="8">Copper transport protein</fullName>
    </recommendedName>
</protein>
<evidence type="ECO:0000256" key="5">
    <source>
        <dbReference type="ARBA" id="ARBA00022989"/>
    </source>
</evidence>
<dbReference type="Pfam" id="PF04145">
    <property type="entry name" value="Ctr"/>
    <property type="match status" value="1"/>
</dbReference>
<dbReference type="PANTHER" id="PTHR15414">
    <property type="entry name" value="OS-9-RELATED"/>
    <property type="match status" value="1"/>
</dbReference>
<dbReference type="EMBL" id="VLTN01000084">
    <property type="protein sequence ID" value="KAA0146539.1"/>
    <property type="molecule type" value="Genomic_DNA"/>
</dbReference>
<evidence type="ECO:0000313" key="14">
    <source>
        <dbReference type="EMBL" id="KAA0160851.1"/>
    </source>
</evidence>
<comment type="caution">
    <text evidence="12">The sequence shown here is derived from an EMBL/GenBank/DDBJ whole genome shotgun (WGS) entry which is preliminary data.</text>
</comment>